<name>A0AAV4W9B4_CAEEX</name>
<gene>
    <name evidence="1" type="ORF">CEXT_661661</name>
</gene>
<evidence type="ECO:0000313" key="1">
    <source>
        <dbReference type="EMBL" id="GIY79247.1"/>
    </source>
</evidence>
<reference evidence="1 2" key="1">
    <citation type="submission" date="2021-06" db="EMBL/GenBank/DDBJ databases">
        <title>Caerostris extrusa draft genome.</title>
        <authorList>
            <person name="Kono N."/>
            <person name="Arakawa K."/>
        </authorList>
    </citation>
    <scope>NUCLEOTIDE SEQUENCE [LARGE SCALE GENOMIC DNA]</scope>
</reference>
<dbReference type="AlphaFoldDB" id="A0AAV4W9B4"/>
<sequence length="100" mass="10840">MESASIPLGGPPDFTSTLNRKSLTHIVPSIRISVSLPNRPTKSRSNCAGIFPKTRGVSLTFCFSSVRQEDDMMPRLGNAHPNWVVEGVVRITAGSNCGRE</sequence>
<accession>A0AAV4W9B4</accession>
<proteinExistence type="predicted"/>
<dbReference type="EMBL" id="BPLR01015864">
    <property type="protein sequence ID" value="GIY79247.1"/>
    <property type="molecule type" value="Genomic_DNA"/>
</dbReference>
<evidence type="ECO:0000313" key="2">
    <source>
        <dbReference type="Proteomes" id="UP001054945"/>
    </source>
</evidence>
<protein>
    <submittedName>
        <fullName evidence="1">Uncharacterized protein</fullName>
    </submittedName>
</protein>
<comment type="caution">
    <text evidence="1">The sequence shown here is derived from an EMBL/GenBank/DDBJ whole genome shotgun (WGS) entry which is preliminary data.</text>
</comment>
<keyword evidence="2" id="KW-1185">Reference proteome</keyword>
<dbReference type="Proteomes" id="UP001054945">
    <property type="component" value="Unassembled WGS sequence"/>
</dbReference>
<organism evidence="1 2">
    <name type="scientific">Caerostris extrusa</name>
    <name type="common">Bark spider</name>
    <name type="synonym">Caerostris bankana</name>
    <dbReference type="NCBI Taxonomy" id="172846"/>
    <lineage>
        <taxon>Eukaryota</taxon>
        <taxon>Metazoa</taxon>
        <taxon>Ecdysozoa</taxon>
        <taxon>Arthropoda</taxon>
        <taxon>Chelicerata</taxon>
        <taxon>Arachnida</taxon>
        <taxon>Araneae</taxon>
        <taxon>Araneomorphae</taxon>
        <taxon>Entelegynae</taxon>
        <taxon>Araneoidea</taxon>
        <taxon>Araneidae</taxon>
        <taxon>Caerostris</taxon>
    </lineage>
</organism>